<dbReference type="Gene3D" id="3.40.50.12780">
    <property type="entry name" value="N-terminal domain of ligase-like"/>
    <property type="match status" value="1"/>
</dbReference>
<sequence>MTGARYLDHSPFATAGSSESAGTVAARWRAIARSGGDSAAIRTPEQSITFAQAAARVDDLARAILDTTPTDNPVAVEIESDVDSVLSMLAVWCAGRPLVLVDPFLPEDRRANILELSGAHLLTPATVGQLAPLDQAATPYAEPAPDDPAVLLFTSGSTGTPKGVVLAQRTPVNHIPRVAHRERRDHQPRHSRVHPAALITT</sequence>
<dbReference type="RefSeq" id="WP_006358767.1">
    <property type="nucleotide sequence ID" value="NZ_BACI01000056.1"/>
</dbReference>
<dbReference type="EMBL" id="BACI01000056">
    <property type="protein sequence ID" value="GAA12635.1"/>
    <property type="molecule type" value="Genomic_DNA"/>
</dbReference>
<dbReference type="GO" id="GO:0005737">
    <property type="term" value="C:cytoplasm"/>
    <property type="evidence" value="ECO:0007669"/>
    <property type="project" value="TreeGrafter"/>
</dbReference>
<feature type="domain" description="AMP-dependent synthetase/ligase" evidence="2">
    <location>
        <begin position="31"/>
        <end position="179"/>
    </location>
</feature>
<protein>
    <submittedName>
        <fullName evidence="3">Putative non-ribosomal peptide synthetase</fullName>
    </submittedName>
</protein>
<accession>F9VVK6</accession>
<feature type="region of interest" description="Disordered" evidence="1">
    <location>
        <begin position="180"/>
        <end position="201"/>
    </location>
</feature>
<dbReference type="GO" id="GO:0044550">
    <property type="term" value="P:secondary metabolite biosynthetic process"/>
    <property type="evidence" value="ECO:0007669"/>
    <property type="project" value="TreeGrafter"/>
</dbReference>
<dbReference type="Pfam" id="PF00501">
    <property type="entry name" value="AMP-binding"/>
    <property type="match status" value="1"/>
</dbReference>
<evidence type="ECO:0000256" key="1">
    <source>
        <dbReference type="SAM" id="MobiDB-lite"/>
    </source>
</evidence>
<organism evidence="3 4">
    <name type="scientific">Gordonia alkanivorans NBRC 16433</name>
    <dbReference type="NCBI Taxonomy" id="1027371"/>
    <lineage>
        <taxon>Bacteria</taxon>
        <taxon>Bacillati</taxon>
        <taxon>Actinomycetota</taxon>
        <taxon>Actinomycetes</taxon>
        <taxon>Mycobacteriales</taxon>
        <taxon>Gordoniaceae</taxon>
        <taxon>Gordonia</taxon>
    </lineage>
</organism>
<dbReference type="SUPFAM" id="SSF56801">
    <property type="entry name" value="Acetyl-CoA synthetase-like"/>
    <property type="match status" value="1"/>
</dbReference>
<name>F9VVK6_9ACTN</name>
<dbReference type="GO" id="GO:0043041">
    <property type="term" value="P:amino acid activation for nonribosomal peptide biosynthetic process"/>
    <property type="evidence" value="ECO:0007669"/>
    <property type="project" value="TreeGrafter"/>
</dbReference>
<dbReference type="PANTHER" id="PTHR45527:SF1">
    <property type="entry name" value="FATTY ACID SYNTHASE"/>
    <property type="match status" value="1"/>
</dbReference>
<dbReference type="GO" id="GO:0031177">
    <property type="term" value="F:phosphopantetheine binding"/>
    <property type="evidence" value="ECO:0007669"/>
    <property type="project" value="TreeGrafter"/>
</dbReference>
<evidence type="ECO:0000313" key="4">
    <source>
        <dbReference type="Proteomes" id="UP000003558"/>
    </source>
</evidence>
<proteinExistence type="predicted"/>
<comment type="caution">
    <text evidence="3">The sequence shown here is derived from an EMBL/GenBank/DDBJ whole genome shotgun (WGS) entry which is preliminary data.</text>
</comment>
<dbReference type="PROSITE" id="PS00455">
    <property type="entry name" value="AMP_BINDING"/>
    <property type="match status" value="1"/>
</dbReference>
<evidence type="ECO:0000313" key="3">
    <source>
        <dbReference type="EMBL" id="GAA12635.1"/>
    </source>
</evidence>
<dbReference type="eggNOG" id="COG1020">
    <property type="taxonomic scope" value="Bacteria"/>
</dbReference>
<dbReference type="InterPro" id="IPR020845">
    <property type="entry name" value="AMP-binding_CS"/>
</dbReference>
<reference evidence="3 4" key="1">
    <citation type="submission" date="2011-05" db="EMBL/GenBank/DDBJ databases">
        <title>Whole genome shotgun sequence of Gordonia alkanivorans NBRC 16433.</title>
        <authorList>
            <person name="Hosoyama A."/>
            <person name="Nakamura S."/>
            <person name="Takarada H."/>
            <person name="Tsuchikane K."/>
            <person name="Yamazaki S."/>
            <person name="Fujita N."/>
        </authorList>
    </citation>
    <scope>NUCLEOTIDE SEQUENCE [LARGE SCALE GENOMIC DNA]</scope>
    <source>
        <strain evidence="3 4">NBRC 16433</strain>
    </source>
</reference>
<evidence type="ECO:0000259" key="2">
    <source>
        <dbReference type="Pfam" id="PF00501"/>
    </source>
</evidence>
<dbReference type="PANTHER" id="PTHR45527">
    <property type="entry name" value="NONRIBOSOMAL PEPTIDE SYNTHETASE"/>
    <property type="match status" value="1"/>
</dbReference>
<dbReference type="Proteomes" id="UP000003558">
    <property type="component" value="Unassembled WGS sequence"/>
</dbReference>
<dbReference type="AlphaFoldDB" id="F9VVK6"/>
<dbReference type="InterPro" id="IPR042099">
    <property type="entry name" value="ANL_N_sf"/>
</dbReference>
<dbReference type="InterPro" id="IPR000873">
    <property type="entry name" value="AMP-dep_synth/lig_dom"/>
</dbReference>
<dbReference type="STRING" id="1027371.GOALK_056_00680"/>
<feature type="compositionally biased region" description="Basic residues" evidence="1">
    <location>
        <begin position="180"/>
        <end position="193"/>
    </location>
</feature>
<gene>
    <name evidence="3" type="ORF">GOALK_056_00680</name>
</gene>